<proteinExistence type="inferred from homology"/>
<keyword evidence="5 7" id="KW-0195">Cyclin</keyword>
<evidence type="ECO:0000256" key="6">
    <source>
        <dbReference type="ARBA" id="ARBA00023306"/>
    </source>
</evidence>
<dbReference type="OrthoDB" id="5590282at2759"/>
<dbReference type="GO" id="GO:0051301">
    <property type="term" value="P:cell division"/>
    <property type="evidence" value="ECO:0007669"/>
    <property type="project" value="UniProtKB-KW"/>
</dbReference>
<dbReference type="InterPro" id="IPR013763">
    <property type="entry name" value="Cyclin-like_dom"/>
</dbReference>
<dbReference type="Pfam" id="PF00134">
    <property type="entry name" value="Cyclin_N"/>
    <property type="match status" value="1"/>
</dbReference>
<dbReference type="InterPro" id="IPR036915">
    <property type="entry name" value="Cyclin-like_sf"/>
</dbReference>
<dbReference type="FunFam" id="1.10.472.10:FF:000027">
    <property type="entry name" value="G2/mitotic-specific cyclin-B1"/>
    <property type="match status" value="1"/>
</dbReference>
<dbReference type="AlphaFoldDB" id="A0A401SD91"/>
<dbReference type="EMBL" id="BEZZ01000200">
    <property type="protein sequence ID" value="GCC28358.1"/>
    <property type="molecule type" value="Genomic_DNA"/>
</dbReference>
<evidence type="ECO:0000256" key="2">
    <source>
        <dbReference type="ARBA" id="ARBA00006955"/>
    </source>
</evidence>
<evidence type="ECO:0000313" key="10">
    <source>
        <dbReference type="EMBL" id="GCC28358.1"/>
    </source>
</evidence>
<comment type="similarity">
    <text evidence="2">Belongs to the cyclin family. Cyclin AB subfamily.</text>
</comment>
<keyword evidence="4" id="KW-0498">Mitosis</keyword>
<evidence type="ECO:0000313" key="11">
    <source>
        <dbReference type="Proteomes" id="UP000287033"/>
    </source>
</evidence>
<keyword evidence="11" id="KW-1185">Reference proteome</keyword>
<feature type="domain" description="Cyclin-like" evidence="8">
    <location>
        <begin position="359"/>
        <end position="440"/>
    </location>
</feature>
<dbReference type="SMART" id="SM01332">
    <property type="entry name" value="Cyclin_C"/>
    <property type="match status" value="1"/>
</dbReference>
<dbReference type="InterPro" id="IPR048258">
    <property type="entry name" value="Cyclins_cyclin-box"/>
</dbReference>
<gene>
    <name evidence="10" type="ORF">chiPu_0006788</name>
</gene>
<comment type="caution">
    <text evidence="10">The sequence shown here is derived from an EMBL/GenBank/DDBJ whole genome shotgun (WGS) entry which is preliminary data.</text>
</comment>
<feature type="domain" description="Cyclin-like" evidence="8">
    <location>
        <begin position="262"/>
        <end position="346"/>
    </location>
</feature>
<evidence type="ECO:0000256" key="1">
    <source>
        <dbReference type="ARBA" id="ARBA00003222"/>
    </source>
</evidence>
<evidence type="ECO:0000256" key="4">
    <source>
        <dbReference type="ARBA" id="ARBA00022776"/>
    </source>
</evidence>
<accession>A0A401SD91</accession>
<keyword evidence="6" id="KW-0131">Cell cycle</keyword>
<dbReference type="Gene3D" id="1.10.472.10">
    <property type="entry name" value="Cyclin-like"/>
    <property type="match status" value="2"/>
</dbReference>
<dbReference type="OMA" id="KQMRIST"/>
<dbReference type="InterPro" id="IPR039361">
    <property type="entry name" value="Cyclin"/>
</dbReference>
<name>A0A401SD91_CHIPU</name>
<dbReference type="PANTHER" id="PTHR10177">
    <property type="entry name" value="CYCLINS"/>
    <property type="match status" value="1"/>
</dbReference>
<reference evidence="10 11" key="1">
    <citation type="journal article" date="2018" name="Nat. Ecol. Evol.">
        <title>Shark genomes provide insights into elasmobranch evolution and the origin of vertebrates.</title>
        <authorList>
            <person name="Hara Y"/>
            <person name="Yamaguchi K"/>
            <person name="Onimaru K"/>
            <person name="Kadota M"/>
            <person name="Koyanagi M"/>
            <person name="Keeley SD"/>
            <person name="Tatsumi K"/>
            <person name="Tanaka K"/>
            <person name="Motone F"/>
            <person name="Kageyama Y"/>
            <person name="Nozu R"/>
            <person name="Adachi N"/>
            <person name="Nishimura O"/>
            <person name="Nakagawa R"/>
            <person name="Tanegashima C"/>
            <person name="Kiyatake I"/>
            <person name="Matsumoto R"/>
            <person name="Murakumo K"/>
            <person name="Nishida K"/>
            <person name="Terakita A"/>
            <person name="Kuratani S"/>
            <person name="Sato K"/>
            <person name="Hyodo S Kuraku.S."/>
        </authorList>
    </citation>
    <scope>NUCLEOTIDE SEQUENCE [LARGE SCALE GENOMIC DNA]</scope>
</reference>
<protein>
    <submittedName>
        <fullName evidence="10">Uncharacterized protein</fullName>
    </submittedName>
</protein>
<dbReference type="InterPro" id="IPR004367">
    <property type="entry name" value="Cyclin_C-dom"/>
</dbReference>
<feature type="domain" description="Cyclin C-terminal" evidence="9">
    <location>
        <begin position="355"/>
        <end position="473"/>
    </location>
</feature>
<evidence type="ECO:0000259" key="8">
    <source>
        <dbReference type="SMART" id="SM00385"/>
    </source>
</evidence>
<dbReference type="Pfam" id="PF02984">
    <property type="entry name" value="Cyclin_C"/>
    <property type="match status" value="1"/>
</dbReference>
<evidence type="ECO:0000256" key="5">
    <source>
        <dbReference type="ARBA" id="ARBA00023127"/>
    </source>
</evidence>
<evidence type="ECO:0000256" key="7">
    <source>
        <dbReference type="RuleBase" id="RU000383"/>
    </source>
</evidence>
<dbReference type="Proteomes" id="UP000287033">
    <property type="component" value="Unassembled WGS sequence"/>
</dbReference>
<evidence type="ECO:0000259" key="9">
    <source>
        <dbReference type="SMART" id="SM01332"/>
    </source>
</evidence>
<comment type="function">
    <text evidence="1">Essential for the control of the cell cycle at the G2/M (mitosis) transition.</text>
</comment>
<sequence>MLYSAENFQPVTSPCNRGIWSVRVSSWSTVPSDVPTAINEYEIEPEEQRRGLRQSEWAECGTAANERAAAGSLNLKPAGGELQSAASTQEVSMALRMAKANYVGRDNVEPKIISGKVGTKIGLRPRTALVDIGNKAQGTKLPVKKGKSIVAPKVEPVKKLNKPVVPPTEKQNEDLPKLQVPASPSQMETSSCIPEDLCQAFSDVLLPVKDVDADDGGNPMLCSEYVKDIYKYLRQLEVDQSVRPRYLEGREITGNMRAILIDWLVQVQRKFQLLQETLYMTVSIIDRFLQDNPVTKTNLQLVGVTAMLIASKYEEMYPPEIGDFVYVTDNTYTTAAIREMERKILKKLNFSLGRPLPLHFLRRSSKVAEVTSEHHTLAKYLMELTIIDYEMIHYLPSQIAAAAFCLAQKVLNSGEWSLLLQRYMSYKEEDLIPVMEHIAKNVVKVNQGLTKHVTVKNKYASSKQMKISTLPQLKSDVILNLSKHLIFQK</sequence>
<keyword evidence="3" id="KW-0132">Cell division</keyword>
<evidence type="ECO:0000256" key="3">
    <source>
        <dbReference type="ARBA" id="ARBA00022618"/>
    </source>
</evidence>
<dbReference type="STRING" id="137246.A0A401SD91"/>
<dbReference type="SUPFAM" id="SSF47954">
    <property type="entry name" value="Cyclin-like"/>
    <property type="match status" value="2"/>
</dbReference>
<dbReference type="PROSITE" id="PS00292">
    <property type="entry name" value="CYCLINS"/>
    <property type="match status" value="1"/>
</dbReference>
<organism evidence="10 11">
    <name type="scientific">Chiloscyllium punctatum</name>
    <name type="common">Brownbanded bambooshark</name>
    <name type="synonym">Hemiscyllium punctatum</name>
    <dbReference type="NCBI Taxonomy" id="137246"/>
    <lineage>
        <taxon>Eukaryota</taxon>
        <taxon>Metazoa</taxon>
        <taxon>Chordata</taxon>
        <taxon>Craniata</taxon>
        <taxon>Vertebrata</taxon>
        <taxon>Chondrichthyes</taxon>
        <taxon>Elasmobranchii</taxon>
        <taxon>Galeomorphii</taxon>
        <taxon>Galeoidea</taxon>
        <taxon>Orectolobiformes</taxon>
        <taxon>Hemiscylliidae</taxon>
        <taxon>Chiloscyllium</taxon>
    </lineage>
</organism>
<dbReference type="SMART" id="SM00385">
    <property type="entry name" value="CYCLIN"/>
    <property type="match status" value="2"/>
</dbReference>
<dbReference type="InterPro" id="IPR006671">
    <property type="entry name" value="Cyclin_N"/>
</dbReference>